<dbReference type="Pfam" id="PF19567">
    <property type="entry name" value="CpsB_CapC"/>
    <property type="match status" value="1"/>
</dbReference>
<organism evidence="6 7">
    <name type="scientific">Terribacillus saccharophilus</name>
    <dbReference type="NCBI Taxonomy" id="361277"/>
    <lineage>
        <taxon>Bacteria</taxon>
        <taxon>Bacillati</taxon>
        <taxon>Bacillota</taxon>
        <taxon>Bacilli</taxon>
        <taxon>Bacillales</taxon>
        <taxon>Bacillaceae</taxon>
        <taxon>Terribacillus</taxon>
    </lineage>
</organism>
<evidence type="ECO:0000313" key="7">
    <source>
        <dbReference type="Proteomes" id="UP000027980"/>
    </source>
</evidence>
<keyword evidence="3 5" id="KW-0904">Protein phosphatase</keyword>
<evidence type="ECO:0000256" key="4">
    <source>
        <dbReference type="ARBA" id="ARBA00051722"/>
    </source>
</evidence>
<comment type="similarity">
    <text evidence="1 5">Belongs to the metallo-dependent hydrolases superfamily. CpsB/CapC family.</text>
</comment>
<dbReference type="RefSeq" id="WP_038564264.1">
    <property type="nucleotide sequence ID" value="NZ_CP008876.1"/>
</dbReference>
<dbReference type="GeneID" id="34221739"/>
<dbReference type="HOGENOM" id="CLU_085966_1_0_9"/>
<gene>
    <name evidence="6" type="ORF">GZ22_15750</name>
</gene>
<dbReference type="GO" id="GO:0030145">
    <property type="term" value="F:manganese ion binding"/>
    <property type="evidence" value="ECO:0007669"/>
    <property type="project" value="UniProtKB-UniRule"/>
</dbReference>
<dbReference type="InterPro" id="IPR016195">
    <property type="entry name" value="Pol/histidinol_Pase-like"/>
</dbReference>
<dbReference type="EC" id="3.1.3.48" evidence="5"/>
<protein>
    <recommendedName>
        <fullName evidence="5">Tyrosine-protein phosphatase</fullName>
        <ecNumber evidence="5">3.1.3.48</ecNumber>
    </recommendedName>
</protein>
<evidence type="ECO:0000313" key="6">
    <source>
        <dbReference type="EMBL" id="AIF67942.1"/>
    </source>
</evidence>
<dbReference type="OrthoDB" id="9788539at2"/>
<proteinExistence type="inferred from homology"/>
<evidence type="ECO:0000256" key="2">
    <source>
        <dbReference type="ARBA" id="ARBA00022801"/>
    </source>
</evidence>
<evidence type="ECO:0000256" key="3">
    <source>
        <dbReference type="ARBA" id="ARBA00022912"/>
    </source>
</evidence>
<dbReference type="GO" id="GO:0004725">
    <property type="term" value="F:protein tyrosine phosphatase activity"/>
    <property type="evidence" value="ECO:0007669"/>
    <property type="project" value="UniProtKB-UniRule"/>
</dbReference>
<accession>A0A075LPN5</accession>
<dbReference type="KEGG" id="tap:GZ22_15750"/>
<sequence length="255" mass="28750">MIDIHCHILHGLDDGPSTLEESLKMAVEAVFEGIDTIVATPHDQSKNSYNNRQRIYTSIDEFNEVLRDEGIPLQVLPGQETLVSNDLLEERDFMDLLAVNTNTSYLYLELPENPLPSYVKQLIREMQASGFHPVIASPEKNVYVNQQPEFLYELVKNGCFVQIAAGSINGDYGGKVRKFTQQLITSNLVHFIGSNNHQSGKGFGLLKAYQEVGKQFGNQAAYMLMNNSWKMVEGAVVIREEPERIGRKGLKKRFV</sequence>
<keyword evidence="2 5" id="KW-0378">Hydrolase</keyword>
<dbReference type="PANTHER" id="PTHR39181">
    <property type="entry name" value="TYROSINE-PROTEIN PHOSPHATASE YWQE"/>
    <property type="match status" value="1"/>
</dbReference>
<evidence type="ECO:0000256" key="5">
    <source>
        <dbReference type="PIRNR" id="PIRNR016557"/>
    </source>
</evidence>
<dbReference type="SUPFAM" id="SSF89550">
    <property type="entry name" value="PHP domain-like"/>
    <property type="match status" value="1"/>
</dbReference>
<dbReference type="PANTHER" id="PTHR39181:SF1">
    <property type="entry name" value="TYROSINE-PROTEIN PHOSPHATASE YWQE"/>
    <property type="match status" value="1"/>
</dbReference>
<name>A0A075LPN5_9BACI</name>
<dbReference type="Gene3D" id="3.20.20.140">
    <property type="entry name" value="Metal-dependent hydrolases"/>
    <property type="match status" value="1"/>
</dbReference>
<dbReference type="PIRSF" id="PIRSF016557">
    <property type="entry name" value="Caps_synth_CpsB"/>
    <property type="match status" value="1"/>
</dbReference>
<dbReference type="InterPro" id="IPR016667">
    <property type="entry name" value="Caps_polysacc_synth_CpsB/CapC"/>
</dbReference>
<dbReference type="EMBL" id="CP008876">
    <property type="protein sequence ID" value="AIF67942.1"/>
    <property type="molecule type" value="Genomic_DNA"/>
</dbReference>
<comment type="catalytic activity">
    <reaction evidence="4 5">
        <text>O-phospho-L-tyrosyl-[protein] + H2O = L-tyrosyl-[protein] + phosphate</text>
        <dbReference type="Rhea" id="RHEA:10684"/>
        <dbReference type="Rhea" id="RHEA-COMP:10136"/>
        <dbReference type="Rhea" id="RHEA-COMP:20101"/>
        <dbReference type="ChEBI" id="CHEBI:15377"/>
        <dbReference type="ChEBI" id="CHEBI:43474"/>
        <dbReference type="ChEBI" id="CHEBI:46858"/>
        <dbReference type="ChEBI" id="CHEBI:61978"/>
        <dbReference type="EC" id="3.1.3.48"/>
    </reaction>
</comment>
<dbReference type="AlphaFoldDB" id="A0A075LPN5"/>
<reference evidence="6 7" key="1">
    <citation type="submission" date="2014-07" db="EMBL/GenBank/DDBJ databases">
        <title>Complete genome sequence of a moderately halophilic bacterium Terribacillus aidingensis MP602, isolated from Cryptomeria fortunei in Tianmu mountain in China.</title>
        <authorList>
            <person name="Wang Y."/>
            <person name="Lu P."/>
            <person name="Zhang L."/>
        </authorList>
    </citation>
    <scope>NUCLEOTIDE SEQUENCE [LARGE SCALE GENOMIC DNA]</scope>
    <source>
        <strain evidence="6 7">MP602</strain>
    </source>
</reference>
<dbReference type="Proteomes" id="UP000027980">
    <property type="component" value="Chromosome"/>
</dbReference>
<evidence type="ECO:0000256" key="1">
    <source>
        <dbReference type="ARBA" id="ARBA00005750"/>
    </source>
</evidence>